<dbReference type="GeneID" id="78774777"/>
<accession>A0A6A5H1Z8</accession>
<keyword evidence="1" id="KW-0472">Membrane</keyword>
<reference evidence="2 3" key="1">
    <citation type="submission" date="2019-12" db="EMBL/GenBank/DDBJ databases">
        <title>Chromosome-level assembly of the Caenorhabditis remanei genome.</title>
        <authorList>
            <person name="Teterina A.A."/>
            <person name="Willis J.H."/>
            <person name="Phillips P.C."/>
        </authorList>
    </citation>
    <scope>NUCLEOTIDE SEQUENCE [LARGE SCALE GENOMIC DNA]</scope>
    <source>
        <strain evidence="2 3">PX506</strain>
        <tissue evidence="2">Whole organism</tissue>
    </source>
</reference>
<evidence type="ECO:0000313" key="3">
    <source>
        <dbReference type="Proteomes" id="UP000483820"/>
    </source>
</evidence>
<dbReference type="AlphaFoldDB" id="A0A6A5H1Z8"/>
<feature type="transmembrane region" description="Helical" evidence="1">
    <location>
        <begin position="12"/>
        <end position="40"/>
    </location>
</feature>
<evidence type="ECO:0000256" key="1">
    <source>
        <dbReference type="SAM" id="Phobius"/>
    </source>
</evidence>
<organism evidence="2 3">
    <name type="scientific">Caenorhabditis remanei</name>
    <name type="common">Caenorhabditis vulgaris</name>
    <dbReference type="NCBI Taxonomy" id="31234"/>
    <lineage>
        <taxon>Eukaryota</taxon>
        <taxon>Metazoa</taxon>
        <taxon>Ecdysozoa</taxon>
        <taxon>Nematoda</taxon>
        <taxon>Chromadorea</taxon>
        <taxon>Rhabditida</taxon>
        <taxon>Rhabditina</taxon>
        <taxon>Rhabditomorpha</taxon>
        <taxon>Rhabditoidea</taxon>
        <taxon>Rhabditidae</taxon>
        <taxon>Peloderinae</taxon>
        <taxon>Caenorhabditis</taxon>
    </lineage>
</organism>
<name>A0A6A5H1Z8_CAERE</name>
<comment type="caution">
    <text evidence="2">The sequence shown here is derived from an EMBL/GenBank/DDBJ whole genome shotgun (WGS) entry which is preliminary data.</text>
</comment>
<evidence type="ECO:0000313" key="2">
    <source>
        <dbReference type="EMBL" id="KAF1760613.1"/>
    </source>
</evidence>
<dbReference type="CTD" id="78774777"/>
<keyword evidence="1" id="KW-0812">Transmembrane</keyword>
<dbReference type="KEGG" id="crq:GCK72_008862"/>
<dbReference type="EMBL" id="WUAV01000003">
    <property type="protein sequence ID" value="KAF1760613.1"/>
    <property type="molecule type" value="Genomic_DNA"/>
</dbReference>
<gene>
    <name evidence="2" type="ORF">GCK72_008862</name>
</gene>
<sequence>MLRSEKERISLLLLVRLSGLSIGVSLGVIFGGGLLVLLVLGDEIVHVALGLGELHLVHSLTIFDEICFKQQISSDRKVLTGELLRDALEELLDGGGVSDEGSGHLESTWWDVANGGLDIVWNPFDEVRGVLVLNVEHLLVDFLEDNNIKDIRAEYKLALIDMRPRNMAATVSSLGGQWGESWHEEVETWEWHHVDGQLAEIGVELSWESEAGGNSGHRERNEMVQVSVCWVGELECSVADVVEGLVIDTVGLIGVLNELVDGEGGVVWLDDGVRDLW</sequence>
<proteinExistence type="predicted"/>
<protein>
    <submittedName>
        <fullName evidence="2">Uncharacterized protein</fullName>
    </submittedName>
</protein>
<dbReference type="Proteomes" id="UP000483820">
    <property type="component" value="Chromosome III"/>
</dbReference>
<keyword evidence="1" id="KW-1133">Transmembrane helix</keyword>
<dbReference type="RefSeq" id="XP_053586665.1">
    <property type="nucleotide sequence ID" value="XM_053727088.1"/>
</dbReference>